<organism evidence="3 4">
    <name type="scientific">Marinobacter albus</name>
    <dbReference type="NCBI Taxonomy" id="3030833"/>
    <lineage>
        <taxon>Bacteria</taxon>
        <taxon>Pseudomonadati</taxon>
        <taxon>Pseudomonadota</taxon>
        <taxon>Gammaproteobacteria</taxon>
        <taxon>Pseudomonadales</taxon>
        <taxon>Marinobacteraceae</taxon>
        <taxon>Marinobacter</taxon>
    </lineage>
</organism>
<comment type="caution">
    <text evidence="3">The sequence shown here is derived from an EMBL/GenBank/DDBJ whole genome shotgun (WGS) entry which is preliminary data.</text>
</comment>
<feature type="chain" id="PRO_5046193995" evidence="1">
    <location>
        <begin position="20"/>
        <end position="232"/>
    </location>
</feature>
<name>A0ABT7HAK0_9GAMM</name>
<evidence type="ECO:0000259" key="2">
    <source>
        <dbReference type="Pfam" id="PF06468"/>
    </source>
</evidence>
<feature type="domain" description="Spondin" evidence="2">
    <location>
        <begin position="29"/>
        <end position="155"/>
    </location>
</feature>
<dbReference type="EMBL" id="JASSQD010000001">
    <property type="protein sequence ID" value="MDK9556957.1"/>
    <property type="molecule type" value="Genomic_DNA"/>
</dbReference>
<proteinExistence type="predicted"/>
<dbReference type="Proteomes" id="UP001223547">
    <property type="component" value="Unassembled WGS sequence"/>
</dbReference>
<evidence type="ECO:0000313" key="4">
    <source>
        <dbReference type="Proteomes" id="UP001223547"/>
    </source>
</evidence>
<dbReference type="NCBIfam" id="NF038123">
    <property type="entry name" value="NF038123_dom"/>
    <property type="match status" value="1"/>
</dbReference>
<dbReference type="InterPro" id="IPR009465">
    <property type="entry name" value="Spondin_N"/>
</dbReference>
<evidence type="ECO:0000313" key="3">
    <source>
        <dbReference type="EMBL" id="MDK9556957.1"/>
    </source>
</evidence>
<gene>
    <name evidence="3" type="ORF">QQF73_04910</name>
</gene>
<evidence type="ECO:0000256" key="1">
    <source>
        <dbReference type="SAM" id="SignalP"/>
    </source>
</evidence>
<dbReference type="RefSeq" id="WP_285367437.1">
    <property type="nucleotide sequence ID" value="NZ_JASSQD010000001.1"/>
</dbReference>
<dbReference type="InterPro" id="IPR038678">
    <property type="entry name" value="Spondin_N_sf"/>
</dbReference>
<reference evidence="3 4" key="1">
    <citation type="submission" date="2023-05" db="EMBL/GenBank/DDBJ databases">
        <title>Marinobacter albus sp. nov., a marine bacterium isolated from sand in a coastal intertidal zone of huludao.</title>
        <authorList>
            <person name="Deng T."/>
        </authorList>
    </citation>
    <scope>NUCLEOTIDE SEQUENCE [LARGE SCALE GENOMIC DNA]</scope>
    <source>
        <strain evidence="3 4">M216</strain>
    </source>
</reference>
<dbReference type="Gene3D" id="2.60.40.2130">
    <property type="entry name" value="F-spondin domain"/>
    <property type="match status" value="1"/>
</dbReference>
<accession>A0ABT7HAK0</accession>
<keyword evidence="4" id="KW-1185">Reference proteome</keyword>
<keyword evidence="1" id="KW-0732">Signal</keyword>
<protein>
    <submittedName>
        <fullName evidence="3">Spondin domain-containing protein</fullName>
    </submittedName>
</protein>
<feature type="signal peptide" evidence="1">
    <location>
        <begin position="1"/>
        <end position="19"/>
    </location>
</feature>
<dbReference type="Pfam" id="PF06468">
    <property type="entry name" value="Spond_N"/>
    <property type="match status" value="1"/>
</dbReference>
<sequence>MKRLILSLAFAAFPFPALAAEFDVEIHNPTRGLYFTPLLVAAHAESVTLFESGEAASSNLRAMAEVGDLSGLINFLNAAGANIAENPASGLLAPGESTVTTINTGSAVANTQLSLVAMLLPTNDGFLALNSLTVPTEPGTYTYTLDAYDAGTEANNELRGSESVGQPGMPVPAELDSELGTNGTGAASTVEGYVHIHRGNLGDTNLSGGPSDIVSTLHRWLNPVALVTVTVK</sequence>